<evidence type="ECO:0008006" key="3">
    <source>
        <dbReference type="Google" id="ProtNLM"/>
    </source>
</evidence>
<protein>
    <recommendedName>
        <fullName evidence="3">F5/8 type C domain-containing protein</fullName>
    </recommendedName>
</protein>
<accession>A0A168R0G1</accession>
<gene>
    <name evidence="1" type="ORF">PBAT_02025</name>
</gene>
<evidence type="ECO:0000313" key="2">
    <source>
        <dbReference type="Proteomes" id="UP000077355"/>
    </source>
</evidence>
<dbReference type="Proteomes" id="UP000077355">
    <property type="component" value="Unassembled WGS sequence"/>
</dbReference>
<proteinExistence type="predicted"/>
<dbReference type="SUPFAM" id="SSF49785">
    <property type="entry name" value="Galactose-binding domain-like"/>
    <property type="match status" value="1"/>
</dbReference>
<dbReference type="OrthoDB" id="3333873at2"/>
<dbReference type="InterPro" id="IPR008979">
    <property type="entry name" value="Galactose-bd-like_sf"/>
</dbReference>
<reference evidence="1 2" key="1">
    <citation type="submission" date="2016-03" db="EMBL/GenBank/DDBJ databases">
        <title>Draft genome sequence of Paenibacillus antarcticus CECT 5836.</title>
        <authorList>
            <person name="Shin S.-K."/>
            <person name="Yi H."/>
        </authorList>
    </citation>
    <scope>NUCLEOTIDE SEQUENCE [LARGE SCALE GENOMIC DNA]</scope>
    <source>
        <strain evidence="1 2">CECT 5836</strain>
    </source>
</reference>
<comment type="caution">
    <text evidence="1">The sequence shown here is derived from an EMBL/GenBank/DDBJ whole genome shotgun (WGS) entry which is preliminary data.</text>
</comment>
<dbReference type="EMBL" id="LVJI01000001">
    <property type="protein sequence ID" value="OAB48432.1"/>
    <property type="molecule type" value="Genomic_DNA"/>
</dbReference>
<evidence type="ECO:0000313" key="1">
    <source>
        <dbReference type="EMBL" id="OAB48432.1"/>
    </source>
</evidence>
<dbReference type="RefSeq" id="WP_068646061.1">
    <property type="nucleotide sequence ID" value="NZ_CP043611.1"/>
</dbReference>
<keyword evidence="2" id="KW-1185">Reference proteome</keyword>
<dbReference type="AlphaFoldDB" id="A0A168R0G1"/>
<dbReference type="Gene3D" id="2.60.120.260">
    <property type="entry name" value="Galactose-binding domain-like"/>
    <property type="match status" value="1"/>
</dbReference>
<dbReference type="InterPro" id="IPR017853">
    <property type="entry name" value="GH"/>
</dbReference>
<name>A0A168R0G1_9BACL</name>
<dbReference type="SUPFAM" id="SSF51445">
    <property type="entry name" value="(Trans)glycosidases"/>
    <property type="match status" value="1"/>
</dbReference>
<sequence>MTMFRKILLLMTITIMVLASLLLSPTKGEAAETMIYQPTEKTTGLIRNPGMGWVLYCDAFGQMTDSTIPDINKCVNNPTLFWQAFDNSGATAKATTFYIRAPWSFYEPAAGQYSWNNTSSNFSVLVQGALDRGLRIAFRVYVDSQDSYQQATPEYVRVAGAKGYTNTFWTPYVNDQVFLNKLNTFIAAFGAKYNDPTKVDFIDAMGLGAWGEGHNMRVDSTQPGNINSSVMTIAQYYRDAFPSILLGGQQGGPLASAAESLAQSNKYDILRRDSIGMAQYFTQADKNYYVNRLLTFGIPLFSENGWNYFAHDFTGYMNRNGNPFSNIRDMLAYSLNDAKAARANTFDLRVPEDAIEWMKNVDLVDDFIVNGGYRFVPVNFTAPTSIVSNEYITVQSNWKNTAIGKLPNDRTAWNYKYKVAYSLLNKSTKQPVFTSVTNIDPSEWLKGNNYQYDTPISFGNVANGVYDLAYAIVDTSRGNVPAINLAVTDPVTSTGWYLINQVSVSGIQSVAQKQDLPNYRFSEDFSSVQGNKQWYYMQGSGSSYTNMTWDAASNKWIGANQWNQIGVNALIHPDKNDTVVAWKAPMTGNIVIKGKAAKQNNTCGDGVRVKIVKNSTQVWPASDWQVIGAADITGNTHNISTSVSQNDYIYFVLNQNANNSCDGSRWNPTIEYMPSINVAPQAVVTTTMGTSGGNISNINNGIITDAWSSGNGVALPGYITLDLGTAAKMTNSITLVTHYGIGQGITNVDIEYDNGGIWVPAATQVPITWSSNSDDEEFRNIPFTPVLTNKIRIKVNSGNLLWGHVALNEVQWLTY</sequence>
<organism evidence="1 2">
    <name type="scientific">Paenibacillus antarcticus</name>
    <dbReference type="NCBI Taxonomy" id="253703"/>
    <lineage>
        <taxon>Bacteria</taxon>
        <taxon>Bacillati</taxon>
        <taxon>Bacillota</taxon>
        <taxon>Bacilli</taxon>
        <taxon>Bacillales</taxon>
        <taxon>Paenibacillaceae</taxon>
        <taxon>Paenibacillus</taxon>
    </lineage>
</organism>